<sequence>MVSMVLINWNSRPFLAECIRSLRAQSYHNTELLIIDNCSTDGSQELLRTQYTEHHLLLASENLGYCGGANWGIRQSRGEYLLLLNPDVILDERFLVRLVETAERDPSLGIVVGKLLRFDRHTLDSTGQFLRRDFSPLERGYDEPDTGQYDQPGEVFSSCGAVAFYRRAMLEDIRLGDDYDDYFDASYFAFYEDLDVGWRAQLRGWKASYVPTAVAYHYRGGGLKDEKRPKAWFERLPFLPTVSLTQKPVFIQRHVIVNRYLTLVKNATWRDILRGLPALGKYELLLWGYVLLVRPKLVLTLLD</sequence>
<dbReference type="SUPFAM" id="SSF53448">
    <property type="entry name" value="Nucleotide-diphospho-sugar transferases"/>
    <property type="match status" value="1"/>
</dbReference>
<gene>
    <name evidence="5" type="ORF">GF339_00160</name>
</gene>
<dbReference type="EMBL" id="WJJP01000004">
    <property type="protein sequence ID" value="MBD3322961.1"/>
    <property type="molecule type" value="Genomic_DNA"/>
</dbReference>
<dbReference type="PANTHER" id="PTHR43179:SF12">
    <property type="entry name" value="GALACTOFURANOSYLTRANSFERASE GLFT2"/>
    <property type="match status" value="1"/>
</dbReference>
<evidence type="ECO:0000313" key="6">
    <source>
        <dbReference type="Proteomes" id="UP000649604"/>
    </source>
</evidence>
<comment type="caution">
    <text evidence="5">The sequence shown here is derived from an EMBL/GenBank/DDBJ whole genome shotgun (WGS) entry which is preliminary data.</text>
</comment>
<evidence type="ECO:0000256" key="2">
    <source>
        <dbReference type="ARBA" id="ARBA00022676"/>
    </source>
</evidence>
<dbReference type="CDD" id="cd04186">
    <property type="entry name" value="GT_2_like_c"/>
    <property type="match status" value="1"/>
</dbReference>
<evidence type="ECO:0000313" key="5">
    <source>
        <dbReference type="EMBL" id="MBD3322961.1"/>
    </source>
</evidence>
<evidence type="ECO:0000256" key="1">
    <source>
        <dbReference type="ARBA" id="ARBA00006739"/>
    </source>
</evidence>
<feature type="non-terminal residue" evidence="5">
    <location>
        <position position="303"/>
    </location>
</feature>
<comment type="similarity">
    <text evidence="1">Belongs to the glycosyltransferase 2 family.</text>
</comment>
<feature type="domain" description="Glycosyltransferase 2-like" evidence="4">
    <location>
        <begin position="3"/>
        <end position="173"/>
    </location>
</feature>
<reference evidence="5" key="1">
    <citation type="submission" date="2019-11" db="EMBL/GenBank/DDBJ databases">
        <title>Microbial mats filling the niche in hypersaline microbial mats.</title>
        <authorList>
            <person name="Wong H.L."/>
            <person name="Macleod F.I."/>
            <person name="White R.A. III"/>
            <person name="Burns B.P."/>
        </authorList>
    </citation>
    <scope>NUCLEOTIDE SEQUENCE</scope>
    <source>
        <strain evidence="5">Rbin_158</strain>
    </source>
</reference>
<keyword evidence="3" id="KW-0808">Transferase</keyword>
<accession>A0A9D5JST8</accession>
<evidence type="ECO:0000256" key="3">
    <source>
        <dbReference type="ARBA" id="ARBA00022679"/>
    </source>
</evidence>
<organism evidence="5 6">
    <name type="scientific">candidate division KSB3 bacterium</name>
    <dbReference type="NCBI Taxonomy" id="2044937"/>
    <lineage>
        <taxon>Bacteria</taxon>
        <taxon>candidate division KSB3</taxon>
    </lineage>
</organism>
<dbReference type="GO" id="GO:0016757">
    <property type="term" value="F:glycosyltransferase activity"/>
    <property type="evidence" value="ECO:0007669"/>
    <property type="project" value="UniProtKB-KW"/>
</dbReference>
<proteinExistence type="inferred from homology"/>
<dbReference type="PANTHER" id="PTHR43179">
    <property type="entry name" value="RHAMNOSYLTRANSFERASE WBBL"/>
    <property type="match status" value="1"/>
</dbReference>
<keyword evidence="2" id="KW-0328">Glycosyltransferase</keyword>
<dbReference type="Proteomes" id="UP000649604">
    <property type="component" value="Unassembled WGS sequence"/>
</dbReference>
<dbReference type="Gene3D" id="3.90.550.10">
    <property type="entry name" value="Spore Coat Polysaccharide Biosynthesis Protein SpsA, Chain A"/>
    <property type="match status" value="1"/>
</dbReference>
<dbReference type="InterPro" id="IPR001173">
    <property type="entry name" value="Glyco_trans_2-like"/>
</dbReference>
<evidence type="ECO:0000259" key="4">
    <source>
        <dbReference type="Pfam" id="PF00535"/>
    </source>
</evidence>
<dbReference type="InterPro" id="IPR029044">
    <property type="entry name" value="Nucleotide-diphossugar_trans"/>
</dbReference>
<dbReference type="Pfam" id="PF00535">
    <property type="entry name" value="Glycos_transf_2"/>
    <property type="match status" value="1"/>
</dbReference>
<name>A0A9D5JST8_9BACT</name>
<protein>
    <submittedName>
        <fullName evidence="5">Glycosyltransferase</fullName>
    </submittedName>
</protein>
<dbReference type="AlphaFoldDB" id="A0A9D5JST8"/>